<dbReference type="InterPro" id="IPR045225">
    <property type="entry name" value="Uracil/uridine/allantoin_perm"/>
</dbReference>
<dbReference type="Pfam" id="PF02133">
    <property type="entry name" value="Transp_cyt_pur"/>
    <property type="match status" value="1"/>
</dbReference>
<feature type="transmembrane region" description="Helical" evidence="7">
    <location>
        <begin position="155"/>
        <end position="174"/>
    </location>
</feature>
<dbReference type="GO" id="GO:0015205">
    <property type="term" value="F:nucleobase transmembrane transporter activity"/>
    <property type="evidence" value="ECO:0007669"/>
    <property type="project" value="TreeGrafter"/>
</dbReference>
<feature type="compositionally biased region" description="Basic and acidic residues" evidence="6">
    <location>
        <begin position="598"/>
        <end position="614"/>
    </location>
</feature>
<evidence type="ECO:0000256" key="1">
    <source>
        <dbReference type="ARBA" id="ARBA00004141"/>
    </source>
</evidence>
<keyword evidence="4 7" id="KW-1133">Transmembrane helix</keyword>
<evidence type="ECO:0000313" key="9">
    <source>
        <dbReference type="Proteomes" id="UP001182556"/>
    </source>
</evidence>
<dbReference type="PANTHER" id="PTHR30618">
    <property type="entry name" value="NCS1 FAMILY PURINE/PYRIMIDINE TRANSPORTER"/>
    <property type="match status" value="1"/>
</dbReference>
<keyword evidence="5 7" id="KW-0472">Membrane</keyword>
<dbReference type="Proteomes" id="UP001182556">
    <property type="component" value="Unassembled WGS sequence"/>
</dbReference>
<evidence type="ECO:0000256" key="4">
    <source>
        <dbReference type="ARBA" id="ARBA00022989"/>
    </source>
</evidence>
<proteinExistence type="inferred from homology"/>
<evidence type="ECO:0000256" key="6">
    <source>
        <dbReference type="SAM" id="MobiDB-lite"/>
    </source>
</evidence>
<feature type="transmembrane region" description="Helical" evidence="7">
    <location>
        <begin position="450"/>
        <end position="470"/>
    </location>
</feature>
<evidence type="ECO:0000256" key="7">
    <source>
        <dbReference type="SAM" id="Phobius"/>
    </source>
</evidence>
<evidence type="ECO:0000256" key="3">
    <source>
        <dbReference type="ARBA" id="ARBA00022692"/>
    </source>
</evidence>
<feature type="transmembrane region" description="Helical" evidence="7">
    <location>
        <begin position="203"/>
        <end position="229"/>
    </location>
</feature>
<feature type="region of interest" description="Disordered" evidence="6">
    <location>
        <begin position="597"/>
        <end position="620"/>
    </location>
</feature>
<name>A0AAD9FLI3_PAPLA</name>
<comment type="similarity">
    <text evidence="2">Belongs to the purine-cytosine permease (2.A.39) family.</text>
</comment>
<sequence length="620" mass="68342">MAQILSGVLTCSRNFCYSPKTDGRTRHKNSTIRSHPPNGAGGRTISAASHTLFILQLAFYNPPLPLHEEAAMTVATTIKRRATSRSAWVLPKEESCIAPEEIWSNKDMDPTPREYRTWTSWTFFTYWISDLINPGQWATVSSFVTLGLTWWESCLAILVGGFLASVVITANGIIGGKLHTPFAVTSRSVYGYWGSKFVVFSRMVVACFWLSINSWSGGVFISLMIEAIWPQYRRLPNSIPESQGATTQGFLSFFLFWLLQLPFVFIHPSKLKWIFNIKAIAVPIVALGTLIWAIKLAGSGASEALSNPAGRAAPGAPRFIAFMYSVTACQGTWATMSVNVGDFSRYCKKTSATYIQIVVIPLILTVLSIFAAITASCTAYVYGDAGSFYQPYDVTALWNTSAGGRAAMFLASFVWALANVTTNITANSISAANDMTSLAPKYINIKRGQMIAVTVGVWGFAPWKVLATAANFLTFMASYSIVLAPLAALMAVDFFVVKRQRIDIYQLYRPHGIYRFTKGWNWRSYVALICAVAPNMPGMVNAIDNTIQIGNIKYVYMVSNIAGDTIAIAVYLLLNRLFPAEEAQVAVAVHDMVDYSEEDRPSSVEEEKTDDQEVKVPSTV</sequence>
<feature type="transmembrane region" description="Helical" evidence="7">
    <location>
        <begin position="354"/>
        <end position="382"/>
    </location>
</feature>
<evidence type="ECO:0000313" key="8">
    <source>
        <dbReference type="EMBL" id="KAK1920774.1"/>
    </source>
</evidence>
<feature type="transmembrane region" description="Helical" evidence="7">
    <location>
        <begin position="273"/>
        <end position="294"/>
    </location>
</feature>
<accession>A0AAD9FLI3</accession>
<dbReference type="Gene3D" id="1.10.4160.10">
    <property type="entry name" value="Hydantoin permease"/>
    <property type="match status" value="1"/>
</dbReference>
<protein>
    <submittedName>
        <fullName evidence="8">Permease for cytosine/purines, uracil, thiamine, allantoin-domain-containing protein</fullName>
    </submittedName>
</protein>
<reference evidence="8" key="1">
    <citation type="submission" date="2023-02" db="EMBL/GenBank/DDBJ databases">
        <title>Identification and recombinant expression of a fungal hydrolase from Papiliotrema laurentii that hydrolyzes apple cutin and clears colloidal polyester polyurethane.</title>
        <authorList>
            <consortium name="DOE Joint Genome Institute"/>
            <person name="Roman V.A."/>
            <person name="Bojanowski C."/>
            <person name="Crable B.R."/>
            <person name="Wagner D.N."/>
            <person name="Hung C.S."/>
            <person name="Nadeau L.J."/>
            <person name="Schratz L."/>
            <person name="Haridas S."/>
            <person name="Pangilinan J."/>
            <person name="Lipzen A."/>
            <person name="Na H."/>
            <person name="Yan M."/>
            <person name="Ng V."/>
            <person name="Grigoriev I.V."/>
            <person name="Spatafora J.W."/>
            <person name="Barlow D."/>
            <person name="Biffinger J."/>
            <person name="Kelley-Loughnane N."/>
            <person name="Varaljay V.A."/>
            <person name="Crookes-Goodson W.J."/>
        </authorList>
    </citation>
    <scope>NUCLEOTIDE SEQUENCE</scope>
    <source>
        <strain evidence="8">5307AH</strain>
    </source>
</reference>
<dbReference type="GO" id="GO:0005886">
    <property type="term" value="C:plasma membrane"/>
    <property type="evidence" value="ECO:0007669"/>
    <property type="project" value="TreeGrafter"/>
</dbReference>
<dbReference type="EMBL" id="JAODAN010000012">
    <property type="protein sequence ID" value="KAK1920774.1"/>
    <property type="molecule type" value="Genomic_DNA"/>
</dbReference>
<evidence type="ECO:0000256" key="2">
    <source>
        <dbReference type="ARBA" id="ARBA00008974"/>
    </source>
</evidence>
<keyword evidence="9" id="KW-1185">Reference proteome</keyword>
<feature type="transmembrane region" description="Helical" evidence="7">
    <location>
        <begin position="476"/>
        <end position="497"/>
    </location>
</feature>
<comment type="caution">
    <text evidence="8">The sequence shown here is derived from an EMBL/GenBank/DDBJ whole genome shotgun (WGS) entry which is preliminary data.</text>
</comment>
<feature type="transmembrane region" description="Helical" evidence="7">
    <location>
        <begin position="250"/>
        <end position="267"/>
    </location>
</feature>
<gene>
    <name evidence="8" type="ORF">DB88DRAFT_501004</name>
</gene>
<evidence type="ECO:0000256" key="5">
    <source>
        <dbReference type="ARBA" id="ARBA00023136"/>
    </source>
</evidence>
<dbReference type="InterPro" id="IPR001248">
    <property type="entry name" value="Pur-cyt_permease"/>
</dbReference>
<keyword evidence="3 7" id="KW-0812">Transmembrane</keyword>
<dbReference type="PANTHER" id="PTHR30618:SF0">
    <property type="entry name" value="PURINE-URACIL PERMEASE NCS1"/>
    <property type="match status" value="1"/>
</dbReference>
<feature type="region of interest" description="Disordered" evidence="6">
    <location>
        <begin position="22"/>
        <end position="41"/>
    </location>
</feature>
<dbReference type="AlphaFoldDB" id="A0AAD9FLI3"/>
<comment type="subcellular location">
    <subcellularLocation>
        <location evidence="1">Membrane</location>
        <topology evidence="1">Multi-pass membrane protein</topology>
    </subcellularLocation>
</comment>
<organism evidence="8 9">
    <name type="scientific">Papiliotrema laurentii</name>
    <name type="common">Cryptococcus laurentii</name>
    <dbReference type="NCBI Taxonomy" id="5418"/>
    <lineage>
        <taxon>Eukaryota</taxon>
        <taxon>Fungi</taxon>
        <taxon>Dikarya</taxon>
        <taxon>Basidiomycota</taxon>
        <taxon>Agaricomycotina</taxon>
        <taxon>Tremellomycetes</taxon>
        <taxon>Tremellales</taxon>
        <taxon>Rhynchogastremaceae</taxon>
        <taxon>Papiliotrema</taxon>
    </lineage>
</organism>
<feature type="transmembrane region" description="Helical" evidence="7">
    <location>
        <begin position="402"/>
        <end position="420"/>
    </location>
</feature>